<dbReference type="PANTHER" id="PTHR31060:SF5">
    <property type="entry name" value="PRLI-INTERACTING FACTOR G, PUTATIVE, EXPRESSED-RELATED"/>
    <property type="match status" value="1"/>
</dbReference>
<dbReference type="PROSITE" id="PS50097">
    <property type="entry name" value="BTB"/>
    <property type="match status" value="1"/>
</dbReference>
<dbReference type="Pfam" id="PF25553">
    <property type="entry name" value="BTB-POZ_ANK-like"/>
    <property type="match status" value="1"/>
</dbReference>
<accession>M8D642</accession>
<keyword evidence="3" id="KW-0833">Ubl conjugation pathway</keyword>
<dbReference type="UniPathway" id="UPA00143"/>
<protein>
    <submittedName>
        <fullName evidence="5">Uncharacterized protein</fullName>
    </submittedName>
</protein>
<dbReference type="SUPFAM" id="SSF54695">
    <property type="entry name" value="POZ domain"/>
    <property type="match status" value="1"/>
</dbReference>
<comment type="pathway">
    <text evidence="2">Protein modification; protein ubiquitination.</text>
</comment>
<dbReference type="InterPro" id="IPR038920">
    <property type="entry name" value="At3g05675-like"/>
</dbReference>
<proteinExistence type="predicted"/>
<feature type="region of interest" description="Disordered" evidence="4">
    <location>
        <begin position="76"/>
        <end position="153"/>
    </location>
</feature>
<name>M8D642_AEGTA</name>
<evidence type="ECO:0000256" key="3">
    <source>
        <dbReference type="ARBA" id="ARBA00022786"/>
    </source>
</evidence>
<evidence type="ECO:0000256" key="4">
    <source>
        <dbReference type="SAM" id="MobiDB-lite"/>
    </source>
</evidence>
<dbReference type="InterPro" id="IPR011333">
    <property type="entry name" value="SKP1/BTB/POZ_sf"/>
</dbReference>
<sequence>MNKSVNYELGGALRVVYELVLLLQLPPGVISFLRSMAEFKVGSLDARATKFRTVPIAVTPEGFWCCPSQTVLQKTVKNQNQQARPKVGASPPASKASSLQRALTISSERRTHSTPTRSRANSDEQRCPSADNATSNPPKVASERPPKQHKISVGFGQIEMSDLRVVLYGKDGVAVKMSVHKNILAENSTFFSDKLARQSPVSSIEVPDCEDVEIYVETVGLMYCNDVKQRLIKKSVPRVLRILKVAELLGFRACVLSCLNYLEAVPWAGEEEENVVSSVRHLQTEDYGVTPILKRVCSDLTSPPNDTFVRIIELVLKSSDDRGRREMKSLVLKLLKENNSSCASSSADLCVETLYSYCQNCLESLLTLFQQASDSDFSEQSSELKEPVLRQITLEADNLLWLTDILAGRNAAEEFAGLWSNQRELAGLHSKLPTKSRHLVSCVTARLFVAIGKGEMLPSKDTRQLLLDVWLQPLMDDYNWLQHGCRSFDRTVVEEGIGATILTLPLEDQQTILLSWLGSFLKVGNSCPNLQKAFEVWWRRTFVRPYVEQQGSRSQSGRS</sequence>
<reference evidence="5" key="1">
    <citation type="submission" date="2015-06" db="UniProtKB">
        <authorList>
            <consortium name="EnsemblPlants"/>
        </authorList>
    </citation>
    <scope>IDENTIFICATION</scope>
</reference>
<comment type="function">
    <text evidence="1">May act as a substrate-specific adapter of an E3 ubiquitin-protein ligase complex (CUL3-RBX1-BTB) which mediates the ubiquitination and subsequent proteasomal degradation of target proteins.</text>
</comment>
<evidence type="ECO:0000256" key="1">
    <source>
        <dbReference type="ARBA" id="ARBA00002668"/>
    </source>
</evidence>
<dbReference type="PANTHER" id="PTHR31060">
    <property type="entry name" value="OSJNBA0011J08.25 PROTEIN-RELATED"/>
    <property type="match status" value="1"/>
</dbReference>
<dbReference type="GO" id="GO:0016567">
    <property type="term" value="P:protein ubiquitination"/>
    <property type="evidence" value="ECO:0007669"/>
    <property type="project" value="UniProtKB-UniPathway"/>
</dbReference>
<evidence type="ECO:0000256" key="2">
    <source>
        <dbReference type="ARBA" id="ARBA00004906"/>
    </source>
</evidence>
<dbReference type="InterPro" id="IPR058039">
    <property type="entry name" value="At3g05675-like_ankyrin"/>
</dbReference>
<evidence type="ECO:0000313" key="5">
    <source>
        <dbReference type="EnsemblPlants" id="EMT31851"/>
    </source>
</evidence>
<dbReference type="EnsemblPlants" id="EMT31851">
    <property type="protein sequence ID" value="EMT31851"/>
    <property type="gene ID" value="F775_21356"/>
</dbReference>
<organism evidence="5">
    <name type="scientific">Aegilops tauschii</name>
    <name type="common">Tausch's goatgrass</name>
    <name type="synonym">Aegilops squarrosa</name>
    <dbReference type="NCBI Taxonomy" id="37682"/>
    <lineage>
        <taxon>Eukaryota</taxon>
        <taxon>Viridiplantae</taxon>
        <taxon>Streptophyta</taxon>
        <taxon>Embryophyta</taxon>
        <taxon>Tracheophyta</taxon>
        <taxon>Spermatophyta</taxon>
        <taxon>Magnoliopsida</taxon>
        <taxon>Liliopsida</taxon>
        <taxon>Poales</taxon>
        <taxon>Poaceae</taxon>
        <taxon>BOP clade</taxon>
        <taxon>Pooideae</taxon>
        <taxon>Triticodae</taxon>
        <taxon>Triticeae</taxon>
        <taxon>Triticinae</taxon>
        <taxon>Aegilops</taxon>
    </lineage>
</organism>
<dbReference type="AlphaFoldDB" id="M8D642"/>
<dbReference type="Gene3D" id="3.30.710.10">
    <property type="entry name" value="Potassium Channel Kv1.1, Chain A"/>
    <property type="match status" value="1"/>
</dbReference>
<dbReference type="InterPro" id="IPR000210">
    <property type="entry name" value="BTB/POZ_dom"/>
</dbReference>
<feature type="compositionally biased region" description="Polar residues" evidence="4">
    <location>
        <begin position="95"/>
        <end position="106"/>
    </location>
</feature>